<organism evidence="1 2">
    <name type="scientific">Porites lobata</name>
    <dbReference type="NCBI Taxonomy" id="104759"/>
    <lineage>
        <taxon>Eukaryota</taxon>
        <taxon>Metazoa</taxon>
        <taxon>Cnidaria</taxon>
        <taxon>Anthozoa</taxon>
        <taxon>Hexacorallia</taxon>
        <taxon>Scleractinia</taxon>
        <taxon>Fungiina</taxon>
        <taxon>Poritidae</taxon>
        <taxon>Porites</taxon>
    </lineage>
</organism>
<dbReference type="EMBL" id="CALNXK010000096">
    <property type="protein sequence ID" value="CAH3153426.1"/>
    <property type="molecule type" value="Genomic_DNA"/>
</dbReference>
<feature type="non-terminal residue" evidence="1">
    <location>
        <position position="78"/>
    </location>
</feature>
<evidence type="ECO:0000313" key="2">
    <source>
        <dbReference type="Proteomes" id="UP001159405"/>
    </source>
</evidence>
<dbReference type="Proteomes" id="UP001159405">
    <property type="component" value="Unassembled WGS sequence"/>
</dbReference>
<proteinExistence type="predicted"/>
<reference evidence="1 2" key="1">
    <citation type="submission" date="2022-05" db="EMBL/GenBank/DDBJ databases">
        <authorList>
            <consortium name="Genoscope - CEA"/>
            <person name="William W."/>
        </authorList>
    </citation>
    <scope>NUCLEOTIDE SEQUENCE [LARGE SCALE GENOMIC DNA]</scope>
</reference>
<accession>A0ABN8Q1V7</accession>
<sequence>MAASNVPKGRVESALFYSKLEELKESKKAKSSKTTLFIEDFLRKLTKQKITRNNWVLSNRGKIITSDNKCVVPKREIH</sequence>
<evidence type="ECO:0000313" key="1">
    <source>
        <dbReference type="EMBL" id="CAH3153426.1"/>
    </source>
</evidence>
<name>A0ABN8Q1V7_9CNID</name>
<gene>
    <name evidence="1" type="ORF">PLOB_00049583</name>
</gene>
<comment type="caution">
    <text evidence="1">The sequence shown here is derived from an EMBL/GenBank/DDBJ whole genome shotgun (WGS) entry which is preliminary data.</text>
</comment>
<protein>
    <submittedName>
        <fullName evidence="1">Uncharacterized protein</fullName>
    </submittedName>
</protein>
<keyword evidence="2" id="KW-1185">Reference proteome</keyword>